<evidence type="ECO:0000256" key="1">
    <source>
        <dbReference type="ARBA" id="ARBA00001933"/>
    </source>
</evidence>
<feature type="modified residue" description="N6-(pyridoxal phosphate)lysine" evidence="9">
    <location>
        <position position="248"/>
    </location>
</feature>
<feature type="binding site" evidence="9">
    <location>
        <position position="132"/>
    </location>
    <ligand>
        <name>pyridoxal 5'-phosphate</name>
        <dbReference type="ChEBI" id="CHEBI:597326"/>
    </ligand>
</feature>
<dbReference type="GO" id="GO:0030170">
    <property type="term" value="F:pyridoxal phosphate binding"/>
    <property type="evidence" value="ECO:0007669"/>
    <property type="project" value="UniProtKB-UniRule"/>
</dbReference>
<keyword evidence="5 9" id="KW-0032">Aminotransferase</keyword>
<comment type="cofactor">
    <cofactor evidence="1 9">
        <name>pyridoxal 5'-phosphate</name>
        <dbReference type="ChEBI" id="CHEBI:597326"/>
    </cofactor>
</comment>
<dbReference type="AlphaFoldDB" id="A0A831LSQ2"/>
<feature type="binding site" evidence="9">
    <location>
        <position position="387"/>
    </location>
    <ligand>
        <name>substrate</name>
    </ligand>
</feature>
<feature type="binding site" evidence="9">
    <location>
        <position position="72"/>
    </location>
    <ligand>
        <name>pyridoxal 5'-phosphate</name>
        <dbReference type="ChEBI" id="CHEBI:597326"/>
    </ligand>
</feature>
<proteinExistence type="inferred from homology"/>
<feature type="binding site" evidence="9">
    <location>
        <position position="15"/>
    </location>
    <ligand>
        <name>substrate</name>
    </ligand>
</feature>
<dbReference type="InterPro" id="IPR015421">
    <property type="entry name" value="PyrdxlP-dep_Trfase_major"/>
</dbReference>
<evidence type="ECO:0000256" key="4">
    <source>
        <dbReference type="ARBA" id="ARBA00018052"/>
    </source>
</evidence>
<name>A0A831LSQ2_9BACT</name>
<feature type="binding site" evidence="9">
    <location>
        <position position="186"/>
    </location>
    <ligand>
        <name>substrate</name>
    </ligand>
</feature>
<feature type="binding site" evidence="9">
    <location>
        <position position="256"/>
    </location>
    <ligand>
        <name>pyridoxal 5'-phosphate</name>
        <dbReference type="ChEBI" id="CHEBI:597326"/>
    </ligand>
</feature>
<evidence type="ECO:0000256" key="9">
    <source>
        <dbReference type="HAMAP-Rule" id="MF_01642"/>
    </source>
</evidence>
<evidence type="ECO:0000256" key="8">
    <source>
        <dbReference type="ARBA" id="ARBA00051934"/>
    </source>
</evidence>
<evidence type="ECO:0000256" key="6">
    <source>
        <dbReference type="ARBA" id="ARBA00022679"/>
    </source>
</evidence>
<feature type="domain" description="Aminotransferase class I/classII large" evidence="10">
    <location>
        <begin position="34"/>
        <end position="404"/>
    </location>
</feature>
<feature type="binding site" evidence="9">
    <location>
        <position position="291"/>
    </location>
    <ligand>
        <name>pyridoxal 5'-phosphate</name>
        <dbReference type="ChEBI" id="CHEBI:597326"/>
    </ligand>
</feature>
<organism evidence="11">
    <name type="scientific">Mariniphaga anaerophila</name>
    <dbReference type="NCBI Taxonomy" id="1484053"/>
    <lineage>
        <taxon>Bacteria</taxon>
        <taxon>Pseudomonadati</taxon>
        <taxon>Bacteroidota</taxon>
        <taxon>Bacteroidia</taxon>
        <taxon>Marinilabiliales</taxon>
        <taxon>Prolixibacteraceae</taxon>
        <taxon>Mariniphaga</taxon>
    </lineage>
</organism>
<dbReference type="EC" id="2.6.1.83" evidence="3 9"/>
<dbReference type="InterPro" id="IPR015422">
    <property type="entry name" value="PyrdxlP-dep_Trfase_small"/>
</dbReference>
<dbReference type="GO" id="GO:0010285">
    <property type="term" value="F:L,L-diaminopimelate aminotransferase activity"/>
    <property type="evidence" value="ECO:0007669"/>
    <property type="project" value="UniProtKB-UniRule"/>
</dbReference>
<feature type="binding site" evidence="9">
    <location>
        <begin position="245"/>
        <end position="247"/>
    </location>
    <ligand>
        <name>pyridoxal 5'-phosphate</name>
        <dbReference type="ChEBI" id="CHEBI:597326"/>
    </ligand>
</feature>
<dbReference type="GO" id="GO:0033362">
    <property type="term" value="P:lysine biosynthetic process via diaminopimelate, diaminopimelate-aminotransferase pathway"/>
    <property type="evidence" value="ECO:0007669"/>
    <property type="project" value="UniProtKB-UniRule"/>
</dbReference>
<evidence type="ECO:0000256" key="5">
    <source>
        <dbReference type="ARBA" id="ARBA00022576"/>
    </source>
</evidence>
<gene>
    <name evidence="9" type="primary">dapL</name>
    <name evidence="11" type="ORF">ENN90_11460</name>
</gene>
<keyword evidence="6 9" id="KW-0808">Transferase</keyword>
<reference evidence="11" key="1">
    <citation type="journal article" date="2020" name="mSystems">
        <title>Genome- and Community-Level Interaction Insights into Carbon Utilization and Element Cycling Functions of Hydrothermarchaeota in Hydrothermal Sediment.</title>
        <authorList>
            <person name="Zhou Z."/>
            <person name="Liu Y."/>
            <person name="Xu W."/>
            <person name="Pan J."/>
            <person name="Luo Z.H."/>
            <person name="Li M."/>
        </authorList>
    </citation>
    <scope>NUCLEOTIDE SEQUENCE [LARGE SCALE GENOMIC DNA]</scope>
    <source>
        <strain evidence="11">SpSt-1217</strain>
    </source>
</reference>
<dbReference type="PANTHER" id="PTHR43144">
    <property type="entry name" value="AMINOTRANSFERASE"/>
    <property type="match status" value="1"/>
</dbReference>
<dbReference type="UniPathway" id="UPA00034">
    <property type="reaction ID" value="UER00466"/>
</dbReference>
<evidence type="ECO:0000313" key="11">
    <source>
        <dbReference type="EMBL" id="HDR52217.1"/>
    </source>
</evidence>
<dbReference type="InterPro" id="IPR015424">
    <property type="entry name" value="PyrdxlP-dep_Trfase"/>
</dbReference>
<comment type="function">
    <text evidence="9">Involved in the synthesis of meso-diaminopimelate (m-DAP or DL-DAP), required for both lysine and peptidoglycan biosynthesis. Catalyzes the direct conversion of tetrahydrodipicolinate to LL-diaminopimelate.</text>
</comment>
<feature type="binding site" evidence="9">
    <location>
        <begin position="108"/>
        <end position="109"/>
    </location>
    <ligand>
        <name>pyridoxal 5'-phosphate</name>
        <dbReference type="ChEBI" id="CHEBI:597326"/>
    </ligand>
</feature>
<comment type="similarity">
    <text evidence="9">Belongs to the class-I pyridoxal-phosphate-dependent aminotransferase family. LL-diaminopimelate aminotransferase subfamily.</text>
</comment>
<dbReference type="Proteomes" id="UP000886047">
    <property type="component" value="Unassembled WGS sequence"/>
</dbReference>
<feature type="binding site" evidence="9">
    <location>
        <position position="217"/>
    </location>
    <ligand>
        <name>pyridoxal 5'-phosphate</name>
        <dbReference type="ChEBI" id="CHEBI:597326"/>
    </ligand>
</feature>
<feature type="binding site" evidence="9">
    <location>
        <position position="291"/>
    </location>
    <ligand>
        <name>substrate</name>
    </ligand>
</feature>
<keyword evidence="7 9" id="KW-0663">Pyridoxal phosphate</keyword>
<dbReference type="NCBIfam" id="TIGR03542">
    <property type="entry name" value="DAPAT_plant"/>
    <property type="match status" value="1"/>
</dbReference>
<dbReference type="FunFam" id="3.40.640.10:FF:000099">
    <property type="entry name" value="LL-diaminopimelate aminotransferase, chloroplastic"/>
    <property type="match status" value="1"/>
</dbReference>
<dbReference type="SUPFAM" id="SSF53383">
    <property type="entry name" value="PLP-dependent transferases"/>
    <property type="match status" value="1"/>
</dbReference>
<dbReference type="Gene3D" id="3.90.1150.10">
    <property type="entry name" value="Aspartate Aminotransferase, domain 1"/>
    <property type="match status" value="1"/>
</dbReference>
<comment type="caution">
    <text evidence="11">The sequence shown here is derived from an EMBL/GenBank/DDBJ whole genome shotgun (WGS) entry which is preliminary data.</text>
</comment>
<comment type="subunit">
    <text evidence="9">Homodimer.</text>
</comment>
<dbReference type="Gene3D" id="3.40.640.10">
    <property type="entry name" value="Type I PLP-dependent aspartate aminotransferase-like (Major domain)"/>
    <property type="match status" value="1"/>
</dbReference>
<dbReference type="InterPro" id="IPR004839">
    <property type="entry name" value="Aminotransferase_I/II_large"/>
</dbReference>
<evidence type="ECO:0000259" key="10">
    <source>
        <dbReference type="Pfam" id="PF00155"/>
    </source>
</evidence>
<feature type="binding site" evidence="9">
    <location>
        <position position="186"/>
    </location>
    <ligand>
        <name>pyridoxal 5'-phosphate</name>
        <dbReference type="ChEBI" id="CHEBI:597326"/>
    </ligand>
</feature>
<evidence type="ECO:0000256" key="7">
    <source>
        <dbReference type="ARBA" id="ARBA00022898"/>
    </source>
</evidence>
<accession>A0A831LSQ2</accession>
<feature type="binding site" evidence="9">
    <location>
        <position position="42"/>
    </location>
    <ligand>
        <name>substrate</name>
    </ligand>
</feature>
<evidence type="ECO:0000256" key="3">
    <source>
        <dbReference type="ARBA" id="ARBA00013138"/>
    </source>
</evidence>
<feature type="binding site" evidence="9">
    <location>
        <position position="109"/>
    </location>
    <ligand>
        <name>substrate</name>
    </ligand>
</feature>
<dbReference type="Pfam" id="PF00155">
    <property type="entry name" value="Aminotran_1_2"/>
    <property type="match status" value="1"/>
</dbReference>
<dbReference type="CDD" id="cd00609">
    <property type="entry name" value="AAT_like"/>
    <property type="match status" value="1"/>
</dbReference>
<protein>
    <recommendedName>
        <fullName evidence="4 9">LL-diaminopimelate aminotransferase</fullName>
        <shortName evidence="9">DAP-AT</shortName>
        <shortName evidence="9">DAP-aminotransferase</shortName>
        <shortName evidence="9">LL-DAP-aminotransferase</shortName>
        <ecNumber evidence="3 9">2.6.1.83</ecNumber>
    </recommendedName>
</protein>
<evidence type="ECO:0000256" key="2">
    <source>
        <dbReference type="ARBA" id="ARBA00004982"/>
    </source>
</evidence>
<sequence length="408" mass="45404">MAKINENYLKLQAGYLFPEIGRRVSEFVAANPDKKVIKMGIGDVTQPLVPSVVKAFHEGVDEMAKAETFKGYGPEQGYAFLREAIAKNAYQNNGIDISADDIFISDGSKNDTGNIQEIFGHDNKIAICDPVYPVYADTTVMSGKTGGYDSGHYEGIIYMPCTIENDFIPELPKETPDLIFLCYPNNPMGTVATKEDLKKWVNYASENKSIILYDAAYEAFITEEGIPHSIFEIEGAKEVAIEFRSFSKTAGFTGTRCAFTVIPKELMAYDKDGNPHQVKKLWNRRHTTKFNGVSYPVQKAAVAVYTEEGKKEVSEVIAYYLENARIMKESLTEAGYEVFGGVNAPYIWVKTKNGMSSWDFFDKVLNEANVVGTPGSGFGPAGEGYFRFSAFADRENTIEAMERIKNLK</sequence>
<feature type="binding site" evidence="9">
    <location>
        <position position="132"/>
    </location>
    <ligand>
        <name>substrate</name>
    </ligand>
</feature>
<comment type="catalytic activity">
    <reaction evidence="8 9">
        <text>(2S,6S)-2,6-diaminopimelate + 2-oxoglutarate = (S)-2,3,4,5-tetrahydrodipicolinate + L-glutamate + H2O + H(+)</text>
        <dbReference type="Rhea" id="RHEA:23988"/>
        <dbReference type="ChEBI" id="CHEBI:15377"/>
        <dbReference type="ChEBI" id="CHEBI:15378"/>
        <dbReference type="ChEBI" id="CHEBI:16810"/>
        <dbReference type="ChEBI" id="CHEBI:16845"/>
        <dbReference type="ChEBI" id="CHEBI:29985"/>
        <dbReference type="ChEBI" id="CHEBI:57609"/>
        <dbReference type="EC" id="2.6.1.83"/>
    </reaction>
</comment>
<dbReference type="EMBL" id="DSDK01000630">
    <property type="protein sequence ID" value="HDR52217.1"/>
    <property type="molecule type" value="Genomic_DNA"/>
</dbReference>
<dbReference type="HAMAP" id="MF_01642">
    <property type="entry name" value="DapL_aminotrans_1"/>
    <property type="match status" value="1"/>
</dbReference>
<dbReference type="InterPro" id="IPR019942">
    <property type="entry name" value="DapL/ALD1"/>
</dbReference>
<comment type="pathway">
    <text evidence="2 9">Amino-acid biosynthesis; L-lysine biosynthesis via DAP pathway; LL-2,6-diaminopimelate from (S)-tetrahydrodipicolinate (aminotransferase route): step 1/1.</text>
</comment>